<accession>A0ABW0G0B8</accession>
<comment type="caution">
    <text evidence="4">The sequence shown here is derived from an EMBL/GenBank/DDBJ whole genome shotgun (WGS) entry which is preliminary data.</text>
</comment>
<feature type="domain" description="RNA polymerase sigma-70 region 2" evidence="2">
    <location>
        <begin position="12"/>
        <end position="75"/>
    </location>
</feature>
<dbReference type="Proteomes" id="UP001596166">
    <property type="component" value="Unassembled WGS sequence"/>
</dbReference>
<proteinExistence type="predicted"/>
<evidence type="ECO:0000313" key="4">
    <source>
        <dbReference type="EMBL" id="MFC5354356.1"/>
    </source>
</evidence>
<dbReference type="EMBL" id="JBHSLC010000007">
    <property type="protein sequence ID" value="MFC5354356.1"/>
    <property type="molecule type" value="Genomic_DNA"/>
</dbReference>
<dbReference type="RefSeq" id="WP_376994100.1">
    <property type="nucleotide sequence ID" value="NZ_JBHSLC010000007.1"/>
</dbReference>
<sequence length="291" mass="32412">MNDIPADPSFSEIRPRLVRLAYRMLGSVADAEDVVQDAYLRWLATDRETVRQPAALLHTIVTRLCLNELKSARRRRETYIGPWLPEPIVDAEELDAIDDITLPLMIALERLSPLERAAFLLHDVFGVGFDDVANAIGRETAACRKLACRARNHIQAARPRFTVTKEHGQEIAAAFFTASRNGDMDRLRLLLADDVSASADGGGRVPASQRPLIGIRDVMVRHAQLAQEFRRSPSLLIRYAVIDRLPGFLSIEDGGIVQTTALQIEQGKIVAIYITRNPDKLQHVNGHRLGS</sequence>
<evidence type="ECO:0000259" key="2">
    <source>
        <dbReference type="Pfam" id="PF04542"/>
    </source>
</evidence>
<dbReference type="Pfam" id="PF08281">
    <property type="entry name" value="Sigma70_r4_2"/>
    <property type="match status" value="1"/>
</dbReference>
<dbReference type="Gene3D" id="1.10.10.10">
    <property type="entry name" value="Winged helix-like DNA-binding domain superfamily/Winged helix DNA-binding domain"/>
    <property type="match status" value="1"/>
</dbReference>
<dbReference type="NCBIfam" id="NF007214">
    <property type="entry name" value="PRK09636.1"/>
    <property type="match status" value="1"/>
</dbReference>
<feature type="domain" description="RNA polymerase sigma factor 70 region 4 type 2" evidence="3">
    <location>
        <begin position="107"/>
        <end position="154"/>
    </location>
</feature>
<organism evidence="4 5">
    <name type="scientific">Azospirillum himalayense</name>
    <dbReference type="NCBI Taxonomy" id="654847"/>
    <lineage>
        <taxon>Bacteria</taxon>
        <taxon>Pseudomonadati</taxon>
        <taxon>Pseudomonadota</taxon>
        <taxon>Alphaproteobacteria</taxon>
        <taxon>Rhodospirillales</taxon>
        <taxon>Azospirillaceae</taxon>
        <taxon>Azospirillum</taxon>
    </lineage>
</organism>
<evidence type="ECO:0000313" key="5">
    <source>
        <dbReference type="Proteomes" id="UP001596166"/>
    </source>
</evidence>
<evidence type="ECO:0000256" key="1">
    <source>
        <dbReference type="ARBA" id="ARBA00011344"/>
    </source>
</evidence>
<dbReference type="InterPro" id="IPR007627">
    <property type="entry name" value="RNA_pol_sigma70_r2"/>
</dbReference>
<dbReference type="SUPFAM" id="SSF88659">
    <property type="entry name" value="Sigma3 and sigma4 domains of RNA polymerase sigma factors"/>
    <property type="match status" value="1"/>
</dbReference>
<dbReference type="InterPro" id="IPR052704">
    <property type="entry name" value="ECF_Sigma-70_Domain"/>
</dbReference>
<dbReference type="PANTHER" id="PTHR30173:SF43">
    <property type="entry name" value="ECF RNA POLYMERASE SIGMA FACTOR SIGI-RELATED"/>
    <property type="match status" value="1"/>
</dbReference>
<dbReference type="InterPro" id="IPR032710">
    <property type="entry name" value="NTF2-like_dom_sf"/>
</dbReference>
<dbReference type="SUPFAM" id="SSF88946">
    <property type="entry name" value="Sigma2 domain of RNA polymerase sigma factors"/>
    <property type="match status" value="1"/>
</dbReference>
<dbReference type="PANTHER" id="PTHR30173">
    <property type="entry name" value="SIGMA 19 FACTOR"/>
    <property type="match status" value="1"/>
</dbReference>
<reference evidence="5" key="1">
    <citation type="journal article" date="2019" name="Int. J. Syst. Evol. Microbiol.">
        <title>The Global Catalogue of Microorganisms (GCM) 10K type strain sequencing project: providing services to taxonomists for standard genome sequencing and annotation.</title>
        <authorList>
            <consortium name="The Broad Institute Genomics Platform"/>
            <consortium name="The Broad Institute Genome Sequencing Center for Infectious Disease"/>
            <person name="Wu L."/>
            <person name="Ma J."/>
        </authorList>
    </citation>
    <scope>NUCLEOTIDE SEQUENCE [LARGE SCALE GENOMIC DNA]</scope>
    <source>
        <strain evidence="5">CCUG 58760</strain>
    </source>
</reference>
<dbReference type="InterPro" id="IPR036388">
    <property type="entry name" value="WH-like_DNA-bd_sf"/>
</dbReference>
<dbReference type="Pfam" id="PF04542">
    <property type="entry name" value="Sigma70_r2"/>
    <property type="match status" value="1"/>
</dbReference>
<dbReference type="InterPro" id="IPR013249">
    <property type="entry name" value="RNA_pol_sigma70_r4_t2"/>
</dbReference>
<dbReference type="SUPFAM" id="SSF54427">
    <property type="entry name" value="NTF2-like"/>
    <property type="match status" value="1"/>
</dbReference>
<dbReference type="InterPro" id="IPR013325">
    <property type="entry name" value="RNA_pol_sigma_r2"/>
</dbReference>
<comment type="subunit">
    <text evidence="1">Interacts transiently with the RNA polymerase catalytic core formed by RpoA, RpoB, RpoC and RpoZ (2 alpha, 1 beta, 1 beta' and 1 omega subunit) to form the RNA polymerase holoenzyme that can initiate transcription.</text>
</comment>
<name>A0ABW0G0B8_9PROT</name>
<keyword evidence="5" id="KW-1185">Reference proteome</keyword>
<gene>
    <name evidence="4" type="ORF">ACFPMG_04985</name>
</gene>
<dbReference type="Gene3D" id="1.10.1740.10">
    <property type="match status" value="1"/>
</dbReference>
<protein>
    <submittedName>
        <fullName evidence="4">Sigma-70 family RNA polymerase sigma factor</fullName>
    </submittedName>
</protein>
<evidence type="ECO:0000259" key="3">
    <source>
        <dbReference type="Pfam" id="PF08281"/>
    </source>
</evidence>
<dbReference type="InterPro" id="IPR013324">
    <property type="entry name" value="RNA_pol_sigma_r3/r4-like"/>
</dbReference>